<keyword evidence="8" id="KW-1185">Reference proteome</keyword>
<evidence type="ECO:0000259" key="6">
    <source>
        <dbReference type="Pfam" id="PF14691"/>
    </source>
</evidence>
<dbReference type="Proteomes" id="UP001172728">
    <property type="component" value="Unassembled WGS sequence"/>
</dbReference>
<dbReference type="PRINTS" id="PR00419">
    <property type="entry name" value="ADXRDTASE"/>
</dbReference>
<feature type="domain" description="Dihydroprymidine dehydrogenase" evidence="6">
    <location>
        <begin position="27"/>
        <end position="133"/>
    </location>
</feature>
<dbReference type="Pfam" id="PF14691">
    <property type="entry name" value="Fer4_20"/>
    <property type="match status" value="1"/>
</dbReference>
<proteinExistence type="predicted"/>
<evidence type="ECO:0000313" key="8">
    <source>
        <dbReference type="Proteomes" id="UP001172728"/>
    </source>
</evidence>
<protein>
    <submittedName>
        <fullName evidence="7">Glutamate synthase subunit beta</fullName>
    </submittedName>
</protein>
<dbReference type="Gene3D" id="3.50.50.60">
    <property type="entry name" value="FAD/NAD(P)-binding domain"/>
    <property type="match status" value="1"/>
</dbReference>
<evidence type="ECO:0000313" key="7">
    <source>
        <dbReference type="EMBL" id="MDN4474268.1"/>
    </source>
</evidence>
<dbReference type="InterPro" id="IPR028261">
    <property type="entry name" value="DPD_II"/>
</dbReference>
<dbReference type="NCBIfam" id="TIGR01317">
    <property type="entry name" value="GOGAT_sm_gam"/>
    <property type="match status" value="1"/>
</dbReference>
<dbReference type="InterPro" id="IPR009051">
    <property type="entry name" value="Helical_ferredxn"/>
</dbReference>
<keyword evidence="1" id="KW-0028">Amino-acid biosynthesis</keyword>
<dbReference type="Pfam" id="PF07992">
    <property type="entry name" value="Pyr_redox_2"/>
    <property type="match status" value="1"/>
</dbReference>
<organism evidence="7 8">
    <name type="scientific">Demequina litoralis</name>
    <dbReference type="NCBI Taxonomy" id="3051660"/>
    <lineage>
        <taxon>Bacteria</taxon>
        <taxon>Bacillati</taxon>
        <taxon>Actinomycetota</taxon>
        <taxon>Actinomycetes</taxon>
        <taxon>Micrococcales</taxon>
        <taxon>Demequinaceae</taxon>
        <taxon>Demequina</taxon>
    </lineage>
</organism>
<gene>
    <name evidence="7" type="ORF">QQX09_00200</name>
</gene>
<feature type="domain" description="FAD/NAD(P)-binding" evidence="5">
    <location>
        <begin position="148"/>
        <end position="458"/>
    </location>
</feature>
<comment type="pathway">
    <text evidence="4">Amino-acid biosynthesis.</text>
</comment>
<dbReference type="InterPro" id="IPR006005">
    <property type="entry name" value="Glut_synth_ssu1"/>
</dbReference>
<dbReference type="InterPro" id="IPR036188">
    <property type="entry name" value="FAD/NAD-bd_sf"/>
</dbReference>
<comment type="caution">
    <text evidence="7">The sequence shown here is derived from an EMBL/GenBank/DDBJ whole genome shotgun (WGS) entry which is preliminary data.</text>
</comment>
<dbReference type="Gene3D" id="1.10.1060.10">
    <property type="entry name" value="Alpha-helical ferredoxin"/>
    <property type="match status" value="1"/>
</dbReference>
<name>A0ABT8G553_9MICO</name>
<dbReference type="InterPro" id="IPR051394">
    <property type="entry name" value="Glutamate_Synthase"/>
</dbReference>
<dbReference type="EMBL" id="JAUHPW010000001">
    <property type="protein sequence ID" value="MDN4474268.1"/>
    <property type="molecule type" value="Genomic_DNA"/>
</dbReference>
<dbReference type="RefSeq" id="WP_301130695.1">
    <property type="nucleotide sequence ID" value="NZ_JAUHPW010000001.1"/>
</dbReference>
<reference evidence="7" key="1">
    <citation type="submission" date="2023-06" db="EMBL/GenBank/DDBJ databases">
        <title>Sysu t00192.</title>
        <authorList>
            <person name="Gao L."/>
            <person name="Fang B.-Z."/>
            <person name="Li W.-J."/>
        </authorList>
    </citation>
    <scope>NUCLEOTIDE SEQUENCE</scope>
    <source>
        <strain evidence="7">SYSU T00192</strain>
    </source>
</reference>
<evidence type="ECO:0000256" key="1">
    <source>
        <dbReference type="ARBA" id="ARBA00022605"/>
    </source>
</evidence>
<sequence>MADPRGFLKVRERELPAYRPVPVRLRDWAEVKDELGRDEVVLKRQAGRCMDCGIPFCHQGCPLGNLIPEWNDLVWRGQYPDAIERLHATNNFPEFTGRICPAPCETSCVLGINQPAVTIKNVEVEIIEHAFEEGNVTPHIAQRHTGKTVAVVGSGPAGLAAAQQLTRAGHTVAVYEKDDRIGGLLRYGVPDFKMEKHIIDRRVAQMEREGTRFRTGIAIGTDMTWDDLRARYDAVLIATGAPVERDLPIPGRDLDGIHFAMPYLHQGNQAVAGDEVPDQIHADGKHVIVIGGGDTGSDCIGTALRQGAASVTTLAIGKKPPVDRPGNQPWPTDPRVFEVSSSHEEGGTREYLASTVEFVGDEDGHVRSLKVAVTQYNADGSRTPTPGTEREIPADLVLIAMGFTGPEVTNLQAQSQVALTSRAQIERADNFATTQDGVFVAGDAGRGASLVVWAIAEGRAAAAAMDEYLTGSTELPAPVTAHTSALRA</sequence>
<dbReference type="PANTHER" id="PTHR43100">
    <property type="entry name" value="GLUTAMATE SYNTHASE [NADPH] SMALL CHAIN"/>
    <property type="match status" value="1"/>
</dbReference>
<keyword evidence="3" id="KW-0314">Glutamate biosynthesis</keyword>
<evidence type="ECO:0000259" key="5">
    <source>
        <dbReference type="Pfam" id="PF07992"/>
    </source>
</evidence>
<dbReference type="Gene3D" id="3.40.50.720">
    <property type="entry name" value="NAD(P)-binding Rossmann-like Domain"/>
    <property type="match status" value="1"/>
</dbReference>
<accession>A0ABT8G553</accession>
<dbReference type="PANTHER" id="PTHR43100:SF1">
    <property type="entry name" value="GLUTAMATE SYNTHASE [NADPH] SMALL CHAIN"/>
    <property type="match status" value="1"/>
</dbReference>
<evidence type="ECO:0000256" key="2">
    <source>
        <dbReference type="ARBA" id="ARBA00023002"/>
    </source>
</evidence>
<dbReference type="SUPFAM" id="SSF51971">
    <property type="entry name" value="Nucleotide-binding domain"/>
    <property type="match status" value="2"/>
</dbReference>
<dbReference type="InterPro" id="IPR023753">
    <property type="entry name" value="FAD/NAD-binding_dom"/>
</dbReference>
<dbReference type="SUPFAM" id="SSF46548">
    <property type="entry name" value="alpha-helical ferredoxin"/>
    <property type="match status" value="1"/>
</dbReference>
<evidence type="ECO:0000256" key="3">
    <source>
        <dbReference type="ARBA" id="ARBA00023164"/>
    </source>
</evidence>
<keyword evidence="2" id="KW-0560">Oxidoreductase</keyword>
<evidence type="ECO:0000256" key="4">
    <source>
        <dbReference type="ARBA" id="ARBA00029440"/>
    </source>
</evidence>